<sequence>MAVPQIALMNGTREPMTIPQLGLGTARMSDEDTQQLVRVAFDVGYRSIDTAASYENEVGVGRGFRDSGLAREQAFISTKLRGSEQGFDSAKKALDASLDRLGVDYVDLYLIHWPLPRLGKYIESWNAMEELLAEGKTRAIGVSNFMAEHLERLAQNSSTVPAVNQIELHPREPQRLQRADDAARGIVTEAWSPLGNAGDLLQEPALRKIAEKYQKSPVQVVLRWHMQQGIVTFPKASTRARLEQNLEVFDFELGPDDLAAISSLENGWRVNGQDPRHYEEF</sequence>
<dbReference type="InterPro" id="IPR020471">
    <property type="entry name" value="AKR"/>
</dbReference>
<organism evidence="8 9">
    <name type="scientific">Hoyosella altamirensis</name>
    <dbReference type="NCBI Taxonomy" id="616997"/>
    <lineage>
        <taxon>Bacteria</taxon>
        <taxon>Bacillati</taxon>
        <taxon>Actinomycetota</taxon>
        <taxon>Actinomycetes</taxon>
        <taxon>Mycobacteriales</taxon>
        <taxon>Hoyosellaceae</taxon>
        <taxon>Hoyosella</taxon>
    </lineage>
</organism>
<accession>A0A839RSZ0</accession>
<evidence type="ECO:0000256" key="5">
    <source>
        <dbReference type="PIRSR" id="PIRSR000097-2"/>
    </source>
</evidence>
<keyword evidence="9" id="KW-1185">Reference proteome</keyword>
<keyword evidence="3" id="KW-0560">Oxidoreductase</keyword>
<feature type="active site" description="Proton donor" evidence="4">
    <location>
        <position position="54"/>
    </location>
</feature>
<dbReference type="PANTHER" id="PTHR43827">
    <property type="entry name" value="2,5-DIKETO-D-GLUCONIC ACID REDUCTASE"/>
    <property type="match status" value="1"/>
</dbReference>
<feature type="binding site" evidence="5">
    <location>
        <position position="112"/>
    </location>
    <ligand>
        <name>substrate</name>
    </ligand>
</feature>
<dbReference type="OrthoDB" id="9804790at2"/>
<dbReference type="PRINTS" id="PR00069">
    <property type="entry name" value="ALDKETRDTASE"/>
</dbReference>
<keyword evidence="2" id="KW-0521">NADP</keyword>
<evidence type="ECO:0000256" key="6">
    <source>
        <dbReference type="PIRSR" id="PIRSR000097-3"/>
    </source>
</evidence>
<dbReference type="AlphaFoldDB" id="A0A839RSZ0"/>
<gene>
    <name evidence="8" type="ORF">FHU29_003955</name>
</gene>
<evidence type="ECO:0000256" key="1">
    <source>
        <dbReference type="ARBA" id="ARBA00007905"/>
    </source>
</evidence>
<dbReference type="Proteomes" id="UP000567922">
    <property type="component" value="Unassembled WGS sequence"/>
</dbReference>
<dbReference type="FunFam" id="3.20.20.100:FF:000015">
    <property type="entry name" value="Oxidoreductase, aldo/keto reductase family"/>
    <property type="match status" value="1"/>
</dbReference>
<dbReference type="EMBL" id="JACHWS010000004">
    <property type="protein sequence ID" value="MBB3039467.1"/>
    <property type="molecule type" value="Genomic_DNA"/>
</dbReference>
<evidence type="ECO:0000259" key="7">
    <source>
        <dbReference type="Pfam" id="PF00248"/>
    </source>
</evidence>
<comment type="caution">
    <text evidence="8">The sequence shown here is derived from an EMBL/GenBank/DDBJ whole genome shotgun (WGS) entry which is preliminary data.</text>
</comment>
<dbReference type="PROSITE" id="PS00062">
    <property type="entry name" value="ALDOKETO_REDUCTASE_2"/>
    <property type="match status" value="1"/>
</dbReference>
<dbReference type="GO" id="GO:0016616">
    <property type="term" value="F:oxidoreductase activity, acting on the CH-OH group of donors, NAD or NADP as acceptor"/>
    <property type="evidence" value="ECO:0007669"/>
    <property type="project" value="UniProtKB-ARBA"/>
</dbReference>
<dbReference type="PROSITE" id="PS00798">
    <property type="entry name" value="ALDOKETO_REDUCTASE_1"/>
    <property type="match status" value="1"/>
</dbReference>
<reference evidence="8 9" key="1">
    <citation type="submission" date="2020-08" db="EMBL/GenBank/DDBJ databases">
        <title>Sequencing the genomes of 1000 actinobacteria strains.</title>
        <authorList>
            <person name="Klenk H.-P."/>
        </authorList>
    </citation>
    <scope>NUCLEOTIDE SEQUENCE [LARGE SCALE GENOMIC DNA]</scope>
    <source>
        <strain evidence="8 9">DSM 45258</strain>
    </source>
</reference>
<dbReference type="PANTHER" id="PTHR43827:SF3">
    <property type="entry name" value="NADP-DEPENDENT OXIDOREDUCTASE DOMAIN-CONTAINING PROTEIN"/>
    <property type="match status" value="1"/>
</dbReference>
<evidence type="ECO:0000313" key="9">
    <source>
        <dbReference type="Proteomes" id="UP000567922"/>
    </source>
</evidence>
<evidence type="ECO:0000313" key="8">
    <source>
        <dbReference type="EMBL" id="MBB3039467.1"/>
    </source>
</evidence>
<proteinExistence type="inferred from homology"/>
<dbReference type="Gene3D" id="3.20.20.100">
    <property type="entry name" value="NADP-dependent oxidoreductase domain"/>
    <property type="match status" value="1"/>
</dbReference>
<dbReference type="InterPro" id="IPR023210">
    <property type="entry name" value="NADP_OxRdtase_dom"/>
</dbReference>
<dbReference type="RefSeq" id="WP_083962079.1">
    <property type="nucleotide sequence ID" value="NZ_BDDI01000001.1"/>
</dbReference>
<name>A0A839RSZ0_9ACTN</name>
<dbReference type="InterPro" id="IPR018170">
    <property type="entry name" value="Aldo/ket_reductase_CS"/>
</dbReference>
<evidence type="ECO:0000256" key="3">
    <source>
        <dbReference type="ARBA" id="ARBA00023002"/>
    </source>
</evidence>
<evidence type="ECO:0000256" key="2">
    <source>
        <dbReference type="ARBA" id="ARBA00022857"/>
    </source>
</evidence>
<dbReference type="PIRSF" id="PIRSF000097">
    <property type="entry name" value="AKR"/>
    <property type="match status" value="1"/>
</dbReference>
<dbReference type="SUPFAM" id="SSF51430">
    <property type="entry name" value="NAD(P)-linked oxidoreductase"/>
    <property type="match status" value="1"/>
</dbReference>
<dbReference type="Pfam" id="PF00248">
    <property type="entry name" value="Aldo_ket_red"/>
    <property type="match status" value="1"/>
</dbReference>
<feature type="domain" description="NADP-dependent oxidoreductase" evidence="7">
    <location>
        <begin position="21"/>
        <end position="264"/>
    </location>
</feature>
<feature type="site" description="Lowers pKa of active site Tyr" evidence="6">
    <location>
        <position position="79"/>
    </location>
</feature>
<evidence type="ECO:0000256" key="4">
    <source>
        <dbReference type="PIRSR" id="PIRSR000097-1"/>
    </source>
</evidence>
<comment type="similarity">
    <text evidence="1">Belongs to the aldo/keto reductase family.</text>
</comment>
<protein>
    <submittedName>
        <fullName evidence="8">Diketogulonate reductase-like aldo/keto reductase</fullName>
    </submittedName>
</protein>
<dbReference type="InterPro" id="IPR036812">
    <property type="entry name" value="NAD(P)_OxRdtase_dom_sf"/>
</dbReference>